<dbReference type="GO" id="GO:0000166">
    <property type="term" value="F:nucleotide binding"/>
    <property type="evidence" value="ECO:0007669"/>
    <property type="project" value="UniProtKB-KW"/>
</dbReference>
<dbReference type="AlphaFoldDB" id="K9ED86"/>
<comment type="cofactor">
    <cofactor evidence="3">
        <name>Zn(2+)</name>
        <dbReference type="ChEBI" id="CHEBI:29105"/>
    </cofactor>
</comment>
<evidence type="ECO:0000256" key="4">
    <source>
        <dbReference type="ARBA" id="ARBA00022723"/>
    </source>
</evidence>
<dbReference type="NCBIfam" id="TIGR01357">
    <property type="entry name" value="aroB"/>
    <property type="match status" value="1"/>
</dbReference>
<dbReference type="RefSeq" id="WP_007001186.1">
    <property type="nucleotide sequence ID" value="NZ_JH992955.1"/>
</dbReference>
<dbReference type="eggNOG" id="COG0337">
    <property type="taxonomic scope" value="Bacteria"/>
</dbReference>
<dbReference type="InterPro" id="IPR056179">
    <property type="entry name" value="DHQS_C"/>
</dbReference>
<dbReference type="EMBL" id="AGWL01000005">
    <property type="protein sequence ID" value="EKU95219.1"/>
    <property type="molecule type" value="Genomic_DNA"/>
</dbReference>
<evidence type="ECO:0000256" key="1">
    <source>
        <dbReference type="ARBA" id="ARBA00001911"/>
    </source>
</evidence>
<evidence type="ECO:0000256" key="5">
    <source>
        <dbReference type="ARBA" id="ARBA00022741"/>
    </source>
</evidence>
<dbReference type="Proteomes" id="UP000009888">
    <property type="component" value="Unassembled WGS sequence"/>
</dbReference>
<dbReference type="CDD" id="cd08195">
    <property type="entry name" value="DHQS"/>
    <property type="match status" value="1"/>
</dbReference>
<evidence type="ECO:0000313" key="13">
    <source>
        <dbReference type="EMBL" id="EKU95219.1"/>
    </source>
</evidence>
<dbReference type="GO" id="GO:0003856">
    <property type="term" value="F:3-dehydroquinate synthase activity"/>
    <property type="evidence" value="ECO:0007669"/>
    <property type="project" value="UniProtKB-UniRule"/>
</dbReference>
<dbReference type="InterPro" id="IPR030963">
    <property type="entry name" value="DHQ_synth_fam"/>
</dbReference>
<organism evidence="13 14">
    <name type="scientific">Actinobaculum massiliense ACS-171-V-Col2</name>
    <dbReference type="NCBI Taxonomy" id="883066"/>
    <lineage>
        <taxon>Bacteria</taxon>
        <taxon>Bacillati</taxon>
        <taxon>Actinomycetota</taxon>
        <taxon>Actinomycetes</taxon>
        <taxon>Actinomycetales</taxon>
        <taxon>Actinomycetaceae</taxon>
        <taxon>Actinobaculum</taxon>
    </lineage>
</organism>
<evidence type="ECO:0000256" key="3">
    <source>
        <dbReference type="ARBA" id="ARBA00001947"/>
    </source>
</evidence>
<keyword evidence="6" id="KW-0862">Zinc</keyword>
<dbReference type="HOGENOM" id="CLU_001201_0_2_11"/>
<dbReference type="GO" id="GO:0046872">
    <property type="term" value="F:metal ion binding"/>
    <property type="evidence" value="ECO:0007669"/>
    <property type="project" value="UniProtKB-KW"/>
</dbReference>
<dbReference type="Gene3D" id="1.20.1090.10">
    <property type="entry name" value="Dehydroquinate synthase-like - alpha domain"/>
    <property type="match status" value="1"/>
</dbReference>
<keyword evidence="8" id="KW-0456">Lyase</keyword>
<accession>K9ED86</accession>
<dbReference type="STRING" id="202789.GCA_001457435_01141"/>
<evidence type="ECO:0000259" key="12">
    <source>
        <dbReference type="Pfam" id="PF24621"/>
    </source>
</evidence>
<dbReference type="GO" id="GO:0005737">
    <property type="term" value="C:cytoplasm"/>
    <property type="evidence" value="ECO:0007669"/>
    <property type="project" value="InterPro"/>
</dbReference>
<dbReference type="PATRIC" id="fig|883066.3.peg.1023"/>
<evidence type="ECO:0000256" key="2">
    <source>
        <dbReference type="ARBA" id="ARBA00001941"/>
    </source>
</evidence>
<dbReference type="Pfam" id="PF01761">
    <property type="entry name" value="DHQ_synthase"/>
    <property type="match status" value="1"/>
</dbReference>
<gene>
    <name evidence="13" type="ORF">HMPREF9233_00980</name>
</gene>
<dbReference type="Gene3D" id="3.40.50.1970">
    <property type="match status" value="1"/>
</dbReference>
<dbReference type="PANTHER" id="PTHR43622">
    <property type="entry name" value="3-DEHYDROQUINATE SYNTHASE"/>
    <property type="match status" value="1"/>
</dbReference>
<feature type="domain" description="3-dehydroquinate synthase N-terminal" evidence="11">
    <location>
        <begin position="74"/>
        <end position="183"/>
    </location>
</feature>
<sequence>MTVTRMSIDLKRVVDESYPLVIGRDLEDELGQILAGPELAARRVAIITDSNVARLKAGAIRQMLRNSGRGAEIFVFSAGEENKTRATKEQLEDAMIAAGFNRDSVIVAVGGGVVTDLAGFIAATFTRGIPYVSYSTTLVGAADAAIGGKTAVDTPAATNLIGAFHQPRAVLIDIATWASLDAPKICDGMAETVKHACIADADFFARLEDAFVNRGMGPEEFVRDADLAEYTARRNAQIKQDFVQSDVHEGNRRMGLNLGHTIGRALEAALNYRWAHGECVAVGLNLQARLGVGFGYISAADQLRLERLLAAIGLPTQIPDGVSVQAIMAAMKHDKKAAGGQIRFVFQDGIGALRLFAQGSYSRAVSAAQIEAFLSEQLG</sequence>
<evidence type="ECO:0000313" key="14">
    <source>
        <dbReference type="Proteomes" id="UP000009888"/>
    </source>
</evidence>
<evidence type="ECO:0000256" key="10">
    <source>
        <dbReference type="NCBIfam" id="TIGR01357"/>
    </source>
</evidence>
<keyword evidence="5" id="KW-0547">Nucleotide-binding</keyword>
<keyword evidence="7" id="KW-0520">NAD</keyword>
<dbReference type="FunFam" id="3.40.50.1970:FF:000007">
    <property type="entry name" value="Pentafunctional AROM polypeptide"/>
    <property type="match status" value="1"/>
</dbReference>
<evidence type="ECO:0000256" key="9">
    <source>
        <dbReference type="ARBA" id="ARBA00023285"/>
    </source>
</evidence>
<feature type="domain" description="3-dehydroquinate synthase C-terminal" evidence="12">
    <location>
        <begin position="188"/>
        <end position="337"/>
    </location>
</feature>
<dbReference type="InterPro" id="IPR030960">
    <property type="entry name" value="DHQS/DOIS_N"/>
</dbReference>
<dbReference type="EC" id="4.2.3.4" evidence="10"/>
<comment type="cofactor">
    <cofactor evidence="2">
        <name>Co(2+)</name>
        <dbReference type="ChEBI" id="CHEBI:48828"/>
    </cofactor>
</comment>
<keyword evidence="14" id="KW-1185">Reference proteome</keyword>
<comment type="caution">
    <text evidence="13">The sequence shown here is derived from an EMBL/GenBank/DDBJ whole genome shotgun (WGS) entry which is preliminary data.</text>
</comment>
<dbReference type="PANTHER" id="PTHR43622:SF1">
    <property type="entry name" value="3-DEHYDROQUINATE SYNTHASE"/>
    <property type="match status" value="1"/>
</dbReference>
<reference evidence="13 14" key="1">
    <citation type="submission" date="2012-09" db="EMBL/GenBank/DDBJ databases">
        <title>The Genome Sequence of Actinobaculum massiliae ACS-171-V-COL2.</title>
        <authorList>
            <consortium name="The Broad Institute Genome Sequencing Platform"/>
            <person name="Earl A."/>
            <person name="Ward D."/>
            <person name="Feldgarden M."/>
            <person name="Gevers D."/>
            <person name="Saerens B."/>
            <person name="Vaneechoutte M."/>
            <person name="Walker B."/>
            <person name="Young S.K."/>
            <person name="Zeng Q."/>
            <person name="Gargeya S."/>
            <person name="Fitzgerald M."/>
            <person name="Haas B."/>
            <person name="Abouelleil A."/>
            <person name="Alvarado L."/>
            <person name="Arachchi H.M."/>
            <person name="Berlin A."/>
            <person name="Chapman S.B."/>
            <person name="Goldberg J."/>
            <person name="Griggs A."/>
            <person name="Gujja S."/>
            <person name="Hansen M."/>
            <person name="Howarth C."/>
            <person name="Imamovic A."/>
            <person name="Larimer J."/>
            <person name="McCowen C."/>
            <person name="Montmayeur A."/>
            <person name="Murphy C."/>
            <person name="Neiman D."/>
            <person name="Pearson M."/>
            <person name="Priest M."/>
            <person name="Roberts A."/>
            <person name="Saif S."/>
            <person name="Shea T."/>
            <person name="Sisk P."/>
            <person name="Sykes S."/>
            <person name="Wortman J."/>
            <person name="Nusbaum C."/>
            <person name="Birren B."/>
        </authorList>
    </citation>
    <scope>NUCLEOTIDE SEQUENCE [LARGE SCALE GENOMIC DNA]</scope>
    <source>
        <strain evidence="14">ACS-171-V-Col2</strain>
    </source>
</reference>
<evidence type="ECO:0000259" key="11">
    <source>
        <dbReference type="Pfam" id="PF01761"/>
    </source>
</evidence>
<comment type="cofactor">
    <cofactor evidence="1">
        <name>NAD(+)</name>
        <dbReference type="ChEBI" id="CHEBI:57540"/>
    </cofactor>
</comment>
<name>K9ED86_9ACTO</name>
<dbReference type="InterPro" id="IPR050071">
    <property type="entry name" value="Dehydroquinate_synthase"/>
</dbReference>
<keyword evidence="9" id="KW-0170">Cobalt</keyword>
<proteinExistence type="predicted"/>
<dbReference type="InterPro" id="IPR016037">
    <property type="entry name" value="DHQ_synth_AroB"/>
</dbReference>
<dbReference type="Pfam" id="PF24621">
    <property type="entry name" value="DHQS_C"/>
    <property type="match status" value="1"/>
</dbReference>
<dbReference type="GO" id="GO:0009073">
    <property type="term" value="P:aromatic amino acid family biosynthetic process"/>
    <property type="evidence" value="ECO:0007669"/>
    <property type="project" value="InterPro"/>
</dbReference>
<dbReference type="SUPFAM" id="SSF56796">
    <property type="entry name" value="Dehydroquinate synthase-like"/>
    <property type="match status" value="1"/>
</dbReference>
<protein>
    <recommendedName>
        <fullName evidence="10">3-dehydroquinate synthase</fullName>
        <ecNumber evidence="10">4.2.3.4</ecNumber>
    </recommendedName>
</protein>
<evidence type="ECO:0000256" key="8">
    <source>
        <dbReference type="ARBA" id="ARBA00023239"/>
    </source>
</evidence>
<dbReference type="GO" id="GO:0009423">
    <property type="term" value="P:chorismate biosynthetic process"/>
    <property type="evidence" value="ECO:0007669"/>
    <property type="project" value="UniProtKB-UniRule"/>
</dbReference>
<evidence type="ECO:0000256" key="6">
    <source>
        <dbReference type="ARBA" id="ARBA00022833"/>
    </source>
</evidence>
<keyword evidence="4" id="KW-0479">Metal-binding</keyword>
<evidence type="ECO:0000256" key="7">
    <source>
        <dbReference type="ARBA" id="ARBA00023027"/>
    </source>
</evidence>
<dbReference type="PIRSF" id="PIRSF001455">
    <property type="entry name" value="DHQ_synth"/>
    <property type="match status" value="1"/>
</dbReference>